<protein>
    <recommendedName>
        <fullName evidence="3">F-box domain-containing protein</fullName>
    </recommendedName>
</protein>
<sequence length="384" mass="43159">MSLVICDTANAGRTSLEWIPTEILEIIASNVPSLDTLWNLLRASPRCWRIFTLRYAHITESVLSGSNSITPLLVRELIRAVALVRAQNFPFPSLDILRWDFMTAIARNTNRDEYARCGDTTGITFGPNSLPDSRDVITSVVATAYHISVLAQSVLASCIKRLKRSNLNCLPPDPDPDPEPRPPYLSGVIEAMGQPTYLEEMRAVRALWIIQLTGEVKAMVKSRPDVVRWTEDEVSRLSQKNPATILPYAAYHHVAVEVRTMMYYLPACYKNDTVFRLPQAPAPSECNRWATMPSDSQSYDEWCLGNESYGGDLLSYGNSTVSDRLPRLGFAFWEFARMYRLGLARGLPGLTLTTHYRHLVLQGICENTYLTVKTQSGDCSRAIF</sequence>
<dbReference type="Proteomes" id="UP000537989">
    <property type="component" value="Unassembled WGS sequence"/>
</dbReference>
<gene>
    <name evidence="1" type="ORF">FAUST_994</name>
</gene>
<proteinExistence type="predicted"/>
<comment type="caution">
    <text evidence="1">The sequence shown here is derived from an EMBL/GenBank/DDBJ whole genome shotgun (WGS) entry which is preliminary data.</text>
</comment>
<dbReference type="EMBL" id="JAAMOD010000021">
    <property type="protein sequence ID" value="KAF5247142.1"/>
    <property type="molecule type" value="Genomic_DNA"/>
</dbReference>
<dbReference type="AlphaFoldDB" id="A0AAN6HKC6"/>
<evidence type="ECO:0000313" key="2">
    <source>
        <dbReference type="Proteomes" id="UP000537989"/>
    </source>
</evidence>
<reference evidence="1 2" key="1">
    <citation type="submission" date="2020-02" db="EMBL/GenBank/DDBJ databases">
        <title>Identification and distribution of gene clusters putatively required for synthesis of sphingolipid metabolism inhibitors in phylogenetically diverse species of the filamentous fungus Fusarium.</title>
        <authorList>
            <person name="Kim H.-S."/>
            <person name="Busman M."/>
            <person name="Brown D.W."/>
            <person name="Divon H."/>
            <person name="Uhlig S."/>
            <person name="Proctor R.H."/>
        </authorList>
    </citation>
    <scope>NUCLEOTIDE SEQUENCE [LARGE SCALE GENOMIC DNA]</scope>
    <source>
        <strain evidence="1 2">NRRL 2903</strain>
    </source>
</reference>
<evidence type="ECO:0000313" key="1">
    <source>
        <dbReference type="EMBL" id="KAF5247142.1"/>
    </source>
</evidence>
<keyword evidence="2" id="KW-1185">Reference proteome</keyword>
<evidence type="ECO:0008006" key="3">
    <source>
        <dbReference type="Google" id="ProtNLM"/>
    </source>
</evidence>
<organism evidence="1 2">
    <name type="scientific">Fusarium austroamericanum</name>
    <dbReference type="NCBI Taxonomy" id="282268"/>
    <lineage>
        <taxon>Eukaryota</taxon>
        <taxon>Fungi</taxon>
        <taxon>Dikarya</taxon>
        <taxon>Ascomycota</taxon>
        <taxon>Pezizomycotina</taxon>
        <taxon>Sordariomycetes</taxon>
        <taxon>Hypocreomycetidae</taxon>
        <taxon>Hypocreales</taxon>
        <taxon>Nectriaceae</taxon>
        <taxon>Fusarium</taxon>
    </lineage>
</organism>
<accession>A0AAN6HKC6</accession>
<name>A0AAN6HKC6_FUSAU</name>